<protein>
    <submittedName>
        <fullName evidence="2">Protein vreteno-like</fullName>
    </submittedName>
</protein>
<dbReference type="PANTHER" id="PTHR16442:SF1">
    <property type="entry name" value="RING FINGER PROTEIN 17"/>
    <property type="match status" value="1"/>
</dbReference>
<gene>
    <name evidence="2" type="ORF">DMAD_01263</name>
</gene>
<keyword evidence="3" id="KW-1185">Reference proteome</keyword>
<evidence type="ECO:0000259" key="1">
    <source>
        <dbReference type="SMART" id="SM00333"/>
    </source>
</evidence>
<name>A0AAU9G1H0_DROMD</name>
<sequence length="707" mass="80022">MDKLLEDWSQWNPMVLDFNNEHLNNYAEECGHNVVEKARVPLKPSDMLKKEADKADAKYPFLVLKKKVSFVTKCAVLNFFDQSHVRSIDMQANSDIFKVFFNDLGSLEAAHSQLEAFPQLMQLHRRQFGGEEKPKPKWVSDSADPVKLPALVPTARGDIDLSSRTIHVSTSGNRHPEFLVVPIVDATSYKGSSHLAIRDAEKRFLTVKFEYNLERYGAYVLEREYEDESSTKPVTMQLRCGRKLYIGSSDLDDVQRDVNVVDDESEELDMSGYKKCAVCNGYTSTVCKICDMPFCDAFCWSIVSMQHDKKCGTGQKVDINDASFEKLVPKCGLPPKRTLVKITAFEQSNVVYVRPADTLSDVAYNRVLVEVWKHGQTVSKLDQLPVCGQIVIYKFGENVVRAMVLNVDNPRDICVVSIDYGSVEYTDPSNLYQCSSYVSDLPRYATPVKLRGVPRRAVTPNLREVMYGMQGCSMTFELRYHTREYDNDNHMQRAVLIFLEYNRSINSLLKQVITPIEPDLSDPGLTEGILPHVAAPTGKNTDLIITDNSFLKYGIIYCTPAMLAVEITKMQRAFQDYGENIAKADAYAAPKGQLCIAKYKGKWSRGVSMELVGDGYPSILFLDYGNIVPIHVTDIRAYPPQFTYPVLTTEYVLMDLPENLSDVQVQRLERRLALGAIVTCDEIVKDENNNYSLLFKDIQQLVLRFPA</sequence>
<feature type="domain" description="Tudor" evidence="1">
    <location>
        <begin position="587"/>
        <end position="643"/>
    </location>
</feature>
<dbReference type="PANTHER" id="PTHR16442">
    <property type="entry name" value="RING FINGER PROTEIN 17"/>
    <property type="match status" value="1"/>
</dbReference>
<proteinExistence type="predicted"/>
<dbReference type="SMART" id="SM00333">
    <property type="entry name" value="TUDOR"/>
    <property type="match status" value="2"/>
</dbReference>
<accession>A0AAU9G1H0</accession>
<dbReference type="InterPro" id="IPR002999">
    <property type="entry name" value="Tudor"/>
</dbReference>
<dbReference type="EMBL" id="AP029266">
    <property type="protein sequence ID" value="BFG01527.1"/>
    <property type="molecule type" value="Genomic_DNA"/>
</dbReference>
<evidence type="ECO:0000313" key="3">
    <source>
        <dbReference type="Proteomes" id="UP001500889"/>
    </source>
</evidence>
<evidence type="ECO:0000313" key="2">
    <source>
        <dbReference type="EMBL" id="BFG01527.1"/>
    </source>
</evidence>
<reference evidence="2 3" key="1">
    <citation type="submission" date="2024-02" db="EMBL/GenBank/DDBJ databases">
        <title>A chromosome-level genome assembly of Drosophila madeirensis, a fruit fly species endemic to Madeira island.</title>
        <authorList>
            <person name="Tomihara K."/>
            <person name="Llopart A."/>
            <person name="Yamamoto D."/>
        </authorList>
    </citation>
    <scope>NUCLEOTIDE SEQUENCE [LARGE SCALE GENOMIC DNA]</scope>
    <source>
        <strain evidence="2 3">RF1</strain>
    </source>
</reference>
<dbReference type="Gene3D" id="2.30.30.140">
    <property type="match status" value="2"/>
</dbReference>
<organism evidence="2 3">
    <name type="scientific">Drosophila madeirensis</name>
    <name type="common">Fruit fly</name>
    <dbReference type="NCBI Taxonomy" id="30013"/>
    <lineage>
        <taxon>Eukaryota</taxon>
        <taxon>Metazoa</taxon>
        <taxon>Ecdysozoa</taxon>
        <taxon>Arthropoda</taxon>
        <taxon>Hexapoda</taxon>
        <taxon>Insecta</taxon>
        <taxon>Pterygota</taxon>
        <taxon>Neoptera</taxon>
        <taxon>Endopterygota</taxon>
        <taxon>Diptera</taxon>
        <taxon>Brachycera</taxon>
        <taxon>Muscomorpha</taxon>
        <taxon>Ephydroidea</taxon>
        <taxon>Drosophilidae</taxon>
        <taxon>Drosophila</taxon>
        <taxon>Sophophora</taxon>
    </lineage>
</organism>
<dbReference type="SUPFAM" id="SSF63748">
    <property type="entry name" value="Tudor/PWWP/MBT"/>
    <property type="match status" value="2"/>
</dbReference>
<feature type="domain" description="Tudor" evidence="1">
    <location>
        <begin position="383"/>
        <end position="439"/>
    </location>
</feature>
<dbReference type="Proteomes" id="UP001500889">
    <property type="component" value="Chromosome A"/>
</dbReference>
<dbReference type="Pfam" id="PF00567">
    <property type="entry name" value="TUDOR"/>
    <property type="match status" value="2"/>
</dbReference>
<dbReference type="AlphaFoldDB" id="A0AAU9G1H0"/>